<dbReference type="AlphaFoldDB" id="A0AAN1WHY0"/>
<dbReference type="NCBIfam" id="TIGR01730">
    <property type="entry name" value="RND_mfp"/>
    <property type="match status" value="1"/>
</dbReference>
<dbReference type="SUPFAM" id="SSF111369">
    <property type="entry name" value="HlyD-like secretion proteins"/>
    <property type="match status" value="1"/>
</dbReference>
<dbReference type="InterPro" id="IPR058625">
    <property type="entry name" value="MdtA-like_BSH"/>
</dbReference>
<dbReference type="GO" id="GO:1990281">
    <property type="term" value="C:efflux pump complex"/>
    <property type="evidence" value="ECO:0007669"/>
    <property type="project" value="TreeGrafter"/>
</dbReference>
<accession>A0AAN1WHY0</accession>
<dbReference type="Gene3D" id="2.40.30.170">
    <property type="match status" value="1"/>
</dbReference>
<evidence type="ECO:0000259" key="2">
    <source>
        <dbReference type="Pfam" id="PF25917"/>
    </source>
</evidence>
<evidence type="ECO:0000259" key="3">
    <source>
        <dbReference type="Pfam" id="PF25954"/>
    </source>
</evidence>
<dbReference type="PANTHER" id="PTHR30469">
    <property type="entry name" value="MULTIDRUG RESISTANCE PROTEIN MDTA"/>
    <property type="match status" value="1"/>
</dbReference>
<sequence>MSLSKVFSPVKLAIVLALLFAIWLLIGDKKSAQDEPPAEQQSAAQGLPKVEVKTSNAIEWQNEIITQGQIEPWQAVTVSAQVAGQIDKLLADQGQSVKQGQALLTLSDEGRSQRLVQSKAELNLAKKELASAKTLKSSRLVAETELSRLLSAQELAKANLVAAQLALDYGQPKAPINGVINRRYVDAGTYVKIGDPLMDVVDIDKLKVVAHIPQQQVQHLKNGQDVELRLLDGRLMAGQISFISYAANASTRAYTIEVSANNPSRSRVAGASATLRIHLPKARVHRLSPALLSLNDEGQLGVSGVTDDNTVRFYPVKVLDLDNNGASLQGLPDSFRLITLGAGFVQPGQTVEPVEAKQ</sequence>
<dbReference type="Pfam" id="PF25954">
    <property type="entry name" value="Beta-barrel_RND_2"/>
    <property type="match status" value="1"/>
</dbReference>
<feature type="domain" description="CusB-like beta-barrel" evidence="3">
    <location>
        <begin position="208"/>
        <end position="278"/>
    </location>
</feature>
<name>A0AAN1WHY0_9GAMM</name>
<dbReference type="PANTHER" id="PTHR30469:SF29">
    <property type="entry name" value="BLR2860 PROTEIN"/>
    <property type="match status" value="1"/>
</dbReference>
<feature type="domain" description="Multidrug resistance protein MdtA-like barrel-sandwich hybrid" evidence="2">
    <location>
        <begin position="75"/>
        <end position="201"/>
    </location>
</feature>
<evidence type="ECO:0000313" key="4">
    <source>
        <dbReference type="EMBL" id="BCD97889.1"/>
    </source>
</evidence>
<evidence type="ECO:0000313" key="5">
    <source>
        <dbReference type="Proteomes" id="UP001320119"/>
    </source>
</evidence>
<protein>
    <submittedName>
        <fullName evidence="4">Membrane fusion protein, multidrug efflux system</fullName>
    </submittedName>
</protein>
<comment type="similarity">
    <text evidence="1">Belongs to the membrane fusion protein (MFP) (TC 8.A.1) family.</text>
</comment>
<dbReference type="KEGG" id="marq:MARGE09_P2090"/>
<gene>
    <name evidence="4" type="ORF">MARGE09_P2090</name>
</gene>
<dbReference type="Gene3D" id="2.40.50.100">
    <property type="match status" value="1"/>
</dbReference>
<dbReference type="Pfam" id="PF25917">
    <property type="entry name" value="BSH_RND"/>
    <property type="match status" value="1"/>
</dbReference>
<dbReference type="RefSeq" id="WP_236981864.1">
    <property type="nucleotide sequence ID" value="NZ_AP023086.1"/>
</dbReference>
<dbReference type="InterPro" id="IPR058792">
    <property type="entry name" value="Beta-barrel_RND_2"/>
</dbReference>
<proteinExistence type="inferred from homology"/>
<organism evidence="4 5">
    <name type="scientific">Marinagarivorans cellulosilyticus</name>
    <dbReference type="NCBI Taxonomy" id="2721545"/>
    <lineage>
        <taxon>Bacteria</taxon>
        <taxon>Pseudomonadati</taxon>
        <taxon>Pseudomonadota</taxon>
        <taxon>Gammaproteobacteria</taxon>
        <taxon>Cellvibrionales</taxon>
        <taxon>Cellvibrionaceae</taxon>
        <taxon>Marinagarivorans</taxon>
    </lineage>
</organism>
<dbReference type="InterPro" id="IPR006143">
    <property type="entry name" value="RND_pump_MFP"/>
</dbReference>
<keyword evidence="5" id="KW-1185">Reference proteome</keyword>
<reference evidence="4 5" key="1">
    <citation type="journal article" date="2022" name="IScience">
        <title>An ultrasensitive nanofiber-based assay for enzymatic hydrolysis and deep-sea microbial degradation of cellulose.</title>
        <authorList>
            <person name="Tsudome M."/>
            <person name="Tachioka M."/>
            <person name="Miyazaki M."/>
            <person name="Uchimura K."/>
            <person name="Tsuda M."/>
            <person name="Takaki Y."/>
            <person name="Deguchi S."/>
        </authorList>
    </citation>
    <scope>NUCLEOTIDE SEQUENCE [LARGE SCALE GENOMIC DNA]</scope>
    <source>
        <strain evidence="4 5">GE09</strain>
    </source>
</reference>
<evidence type="ECO:0000256" key="1">
    <source>
        <dbReference type="ARBA" id="ARBA00009477"/>
    </source>
</evidence>
<dbReference type="EMBL" id="AP023086">
    <property type="protein sequence ID" value="BCD97889.1"/>
    <property type="molecule type" value="Genomic_DNA"/>
</dbReference>
<dbReference type="GO" id="GO:0015562">
    <property type="term" value="F:efflux transmembrane transporter activity"/>
    <property type="evidence" value="ECO:0007669"/>
    <property type="project" value="TreeGrafter"/>
</dbReference>
<dbReference type="Proteomes" id="UP001320119">
    <property type="component" value="Chromosome"/>
</dbReference>